<evidence type="ECO:0000256" key="5">
    <source>
        <dbReference type="ARBA" id="ARBA00023284"/>
    </source>
</evidence>
<keyword evidence="4" id="KW-1015">Disulfide bond</keyword>
<dbReference type="GO" id="GO:0016668">
    <property type="term" value="F:oxidoreductase activity, acting on a sulfur group of donors, NAD(P) as acceptor"/>
    <property type="evidence" value="ECO:0007669"/>
    <property type="project" value="UniProtKB-ARBA"/>
</dbReference>
<evidence type="ECO:0000313" key="8">
    <source>
        <dbReference type="Proteomes" id="UP000178991"/>
    </source>
</evidence>
<dbReference type="InterPro" id="IPR023753">
    <property type="entry name" value="FAD/NAD-binding_dom"/>
</dbReference>
<evidence type="ECO:0000256" key="3">
    <source>
        <dbReference type="ARBA" id="ARBA00023002"/>
    </source>
</evidence>
<dbReference type="SUPFAM" id="SSF51905">
    <property type="entry name" value="FAD/NAD(P)-binding domain"/>
    <property type="match status" value="2"/>
</dbReference>
<comment type="caution">
    <text evidence="7">The sequence shown here is derived from an EMBL/GenBank/DDBJ whole genome shotgun (WGS) entry which is preliminary data.</text>
</comment>
<protein>
    <recommendedName>
        <fullName evidence="6">FAD/NAD(P)-binding domain-containing protein</fullName>
    </recommendedName>
</protein>
<dbReference type="InterPro" id="IPR036188">
    <property type="entry name" value="FAD/NAD-bd_sf"/>
</dbReference>
<evidence type="ECO:0000256" key="1">
    <source>
        <dbReference type="ARBA" id="ARBA00022630"/>
    </source>
</evidence>
<dbReference type="InterPro" id="IPR050097">
    <property type="entry name" value="Ferredoxin-NADP_redctase_2"/>
</dbReference>
<dbReference type="Gene3D" id="3.50.50.60">
    <property type="entry name" value="FAD/NAD(P)-binding domain"/>
    <property type="match status" value="2"/>
</dbReference>
<gene>
    <name evidence="7" type="ORF">A2639_02775</name>
</gene>
<name>A0A1G2HJS1_9BACT</name>
<proteinExistence type="predicted"/>
<keyword evidence="1" id="KW-0285">Flavoprotein</keyword>
<dbReference type="AlphaFoldDB" id="A0A1G2HJS1"/>
<feature type="domain" description="FAD/NAD(P)-binding" evidence="6">
    <location>
        <begin position="4"/>
        <end position="312"/>
    </location>
</feature>
<dbReference type="PROSITE" id="PS00573">
    <property type="entry name" value="PYRIDINE_REDOX_2"/>
    <property type="match status" value="1"/>
</dbReference>
<reference evidence="7 8" key="1">
    <citation type="journal article" date="2016" name="Nat. Commun.">
        <title>Thousands of microbial genomes shed light on interconnected biogeochemical processes in an aquifer system.</title>
        <authorList>
            <person name="Anantharaman K."/>
            <person name="Brown C.T."/>
            <person name="Hug L.A."/>
            <person name="Sharon I."/>
            <person name="Castelle C.J."/>
            <person name="Probst A.J."/>
            <person name="Thomas B.C."/>
            <person name="Singh A."/>
            <person name="Wilkins M.J."/>
            <person name="Karaoz U."/>
            <person name="Brodie E.L."/>
            <person name="Williams K.H."/>
            <person name="Hubbard S.S."/>
            <person name="Banfield J.F."/>
        </authorList>
    </citation>
    <scope>NUCLEOTIDE SEQUENCE [LARGE SCALE GENOMIC DNA]</scope>
</reference>
<dbReference type="PRINTS" id="PR00368">
    <property type="entry name" value="FADPNR"/>
</dbReference>
<evidence type="ECO:0000313" key="7">
    <source>
        <dbReference type="EMBL" id="OGZ62737.1"/>
    </source>
</evidence>
<evidence type="ECO:0000256" key="2">
    <source>
        <dbReference type="ARBA" id="ARBA00022827"/>
    </source>
</evidence>
<keyword evidence="2" id="KW-0274">FAD</keyword>
<keyword evidence="5" id="KW-0676">Redox-active center</keyword>
<keyword evidence="3" id="KW-0560">Oxidoreductase</keyword>
<dbReference type="Proteomes" id="UP000178991">
    <property type="component" value="Unassembled WGS sequence"/>
</dbReference>
<organism evidence="7 8">
    <name type="scientific">Candidatus Staskawiczbacteria bacterium RIFCSPHIGHO2_01_FULL_34_27</name>
    <dbReference type="NCBI Taxonomy" id="1802199"/>
    <lineage>
        <taxon>Bacteria</taxon>
        <taxon>Candidatus Staskawicziibacteriota</taxon>
    </lineage>
</organism>
<dbReference type="EMBL" id="MHOL01000014">
    <property type="protein sequence ID" value="OGZ62737.1"/>
    <property type="molecule type" value="Genomic_DNA"/>
</dbReference>
<dbReference type="Pfam" id="PF07992">
    <property type="entry name" value="Pyr_redox_2"/>
    <property type="match status" value="1"/>
</dbReference>
<accession>A0A1G2HJS1</accession>
<dbReference type="PANTHER" id="PTHR48105">
    <property type="entry name" value="THIOREDOXIN REDUCTASE 1-RELATED-RELATED"/>
    <property type="match status" value="1"/>
</dbReference>
<dbReference type="InterPro" id="IPR008255">
    <property type="entry name" value="Pyr_nucl-diS_OxRdtase_2_AS"/>
</dbReference>
<evidence type="ECO:0000256" key="4">
    <source>
        <dbReference type="ARBA" id="ARBA00023157"/>
    </source>
</evidence>
<evidence type="ECO:0000259" key="6">
    <source>
        <dbReference type="Pfam" id="PF07992"/>
    </source>
</evidence>
<dbReference type="PRINTS" id="PR00469">
    <property type="entry name" value="PNDRDTASEII"/>
</dbReference>
<sequence length="334" mass="36264">METYDLIIIGAGPAGISAGIYAARQRLSILIISKDIGGQVAKKAVDIENYPGFTKISGPDLVDIYKKQAKENNLEILQGEVEKIEKSGEDFLIHLKNGKEYQATSVIVATGAESRKINIPGEEEFAGKGVSYCSLCDGPVFKDKVVAVIGGGNNGFESALFLSNYVKQIYILEYSDTVKADLENQELVGSYKNIEVIKNAKVARIEGDKFVKSITYEDVSNEAASAKASAFDKSSAGQAGEPREKTLDVQGVFVEIGYVPSTSFVNDLVELNENKEIVFDPKTLETKTPGLFSAGDCNVSKYKQIVMASGQGASSALSAYEYIKKENHKRNKHE</sequence>